<name>A0A840YF46_9PROT</name>
<dbReference type="PANTHER" id="PTHR30160">
    <property type="entry name" value="TETRAACYLDISACCHARIDE 4'-KINASE-RELATED"/>
    <property type="match status" value="1"/>
</dbReference>
<keyword evidence="4" id="KW-1185">Reference proteome</keyword>
<dbReference type="SUPFAM" id="SSF53756">
    <property type="entry name" value="UDP-Glycosyltransferase/glycogen phosphorylase"/>
    <property type="match status" value="1"/>
</dbReference>
<dbReference type="PANTHER" id="PTHR30160:SF7">
    <property type="entry name" value="ADP-HEPTOSE--LPS HEPTOSYLTRANSFERASE 2"/>
    <property type="match status" value="1"/>
</dbReference>
<dbReference type="RefSeq" id="WP_184513575.1">
    <property type="nucleotide sequence ID" value="NZ_JACIJD010000002.1"/>
</dbReference>
<reference evidence="3 4" key="1">
    <citation type="submission" date="2020-08" db="EMBL/GenBank/DDBJ databases">
        <title>Genomic Encyclopedia of Type Strains, Phase IV (KMG-IV): sequencing the most valuable type-strain genomes for metagenomic binning, comparative biology and taxonomic classification.</title>
        <authorList>
            <person name="Goeker M."/>
        </authorList>
    </citation>
    <scope>NUCLEOTIDE SEQUENCE [LARGE SCALE GENOMIC DNA]</scope>
    <source>
        <strain evidence="3 4">DSM 25622</strain>
    </source>
</reference>
<protein>
    <submittedName>
        <fullName evidence="3">ADP-heptose:LPS heptosyltransferase</fullName>
    </submittedName>
</protein>
<dbReference type="AlphaFoldDB" id="A0A840YF46"/>
<dbReference type="CDD" id="cd03789">
    <property type="entry name" value="GT9_LPS_heptosyltransferase"/>
    <property type="match status" value="1"/>
</dbReference>
<evidence type="ECO:0000313" key="4">
    <source>
        <dbReference type="Proteomes" id="UP000580654"/>
    </source>
</evidence>
<proteinExistence type="predicted"/>
<sequence length="301" mass="31169">MRILFVTSTRIGDAVLSTGLLDHLIRTHPGARITIACGPVAEGVFARMPGRERTIVVAKRPFSAHWLSLWAEVATTFWDLVVDLRGSALAYLVPARRRAVMRGGRRPGHRIGHIAGVLRLDPPPPPVAWFALEDAARVAALLGEDRPILALGPTANWSGKVWPAERFVALARALTAPGGALAGARPVLLGGPGEAERAMAAPVVAGLPEALDLVGQLSLPEAAALLARARLFVGNDSGLMHLSAATGSPTLGLFGPTPAGEYAPVGRAARAVVAAGGSMDGLSVAQALDALRPMLPAEVAA</sequence>
<keyword evidence="1" id="KW-0328">Glycosyltransferase</keyword>
<dbReference type="Proteomes" id="UP000580654">
    <property type="component" value="Unassembled WGS sequence"/>
</dbReference>
<dbReference type="GO" id="GO:0005829">
    <property type="term" value="C:cytosol"/>
    <property type="evidence" value="ECO:0007669"/>
    <property type="project" value="TreeGrafter"/>
</dbReference>
<evidence type="ECO:0000256" key="1">
    <source>
        <dbReference type="ARBA" id="ARBA00022676"/>
    </source>
</evidence>
<dbReference type="GO" id="GO:0008713">
    <property type="term" value="F:ADP-heptose-lipopolysaccharide heptosyltransferase activity"/>
    <property type="evidence" value="ECO:0007669"/>
    <property type="project" value="TreeGrafter"/>
</dbReference>
<gene>
    <name evidence="3" type="ORF">FHS87_000528</name>
</gene>
<dbReference type="GO" id="GO:0009244">
    <property type="term" value="P:lipopolysaccharide core region biosynthetic process"/>
    <property type="evidence" value="ECO:0007669"/>
    <property type="project" value="TreeGrafter"/>
</dbReference>
<accession>A0A840YF46</accession>
<evidence type="ECO:0000313" key="3">
    <source>
        <dbReference type="EMBL" id="MBB5692513.1"/>
    </source>
</evidence>
<dbReference type="Gene3D" id="3.40.50.2000">
    <property type="entry name" value="Glycogen Phosphorylase B"/>
    <property type="match status" value="2"/>
</dbReference>
<evidence type="ECO:0000256" key="2">
    <source>
        <dbReference type="ARBA" id="ARBA00022679"/>
    </source>
</evidence>
<dbReference type="InterPro" id="IPR051199">
    <property type="entry name" value="LPS_LOS_Heptosyltrfase"/>
</dbReference>
<organism evidence="3 4">
    <name type="scientific">Muricoccus pecuniae</name>
    <dbReference type="NCBI Taxonomy" id="693023"/>
    <lineage>
        <taxon>Bacteria</taxon>
        <taxon>Pseudomonadati</taxon>
        <taxon>Pseudomonadota</taxon>
        <taxon>Alphaproteobacteria</taxon>
        <taxon>Acetobacterales</taxon>
        <taxon>Roseomonadaceae</taxon>
        <taxon>Muricoccus</taxon>
    </lineage>
</organism>
<dbReference type="InterPro" id="IPR002201">
    <property type="entry name" value="Glyco_trans_9"/>
</dbReference>
<comment type="caution">
    <text evidence="3">The sequence shown here is derived from an EMBL/GenBank/DDBJ whole genome shotgun (WGS) entry which is preliminary data.</text>
</comment>
<dbReference type="Pfam" id="PF01075">
    <property type="entry name" value="Glyco_transf_9"/>
    <property type="match status" value="1"/>
</dbReference>
<keyword evidence="2 3" id="KW-0808">Transferase</keyword>
<dbReference type="EMBL" id="JACIJD010000002">
    <property type="protein sequence ID" value="MBB5692513.1"/>
    <property type="molecule type" value="Genomic_DNA"/>
</dbReference>